<dbReference type="Proteomes" id="UP000631670">
    <property type="component" value="Unassembled WGS sequence"/>
</dbReference>
<comment type="similarity">
    <text evidence="1">Belongs to the sigma-70 factor family. ECF subfamily.</text>
</comment>
<dbReference type="SUPFAM" id="SSF88659">
    <property type="entry name" value="Sigma3 and sigma4 domains of RNA polymerase sigma factors"/>
    <property type="match status" value="1"/>
</dbReference>
<reference evidence="7 8" key="1">
    <citation type="submission" date="2020-10" db="EMBL/GenBank/DDBJ databases">
        <title>Sequencing the genomes of 1000 actinobacteria strains.</title>
        <authorList>
            <person name="Klenk H.-P."/>
        </authorList>
    </citation>
    <scope>NUCLEOTIDE SEQUENCE [LARGE SCALE GENOMIC DNA]</scope>
    <source>
        <strain evidence="7 8">DSM 44653</strain>
    </source>
</reference>
<name>A0ABR9IG20_9PSEU</name>
<dbReference type="Pfam" id="PF08281">
    <property type="entry name" value="Sigma70_r4_2"/>
    <property type="match status" value="1"/>
</dbReference>
<keyword evidence="8" id="KW-1185">Reference proteome</keyword>
<organism evidence="7 8">
    <name type="scientific">Amycolatopsis lexingtonensis</name>
    <dbReference type="NCBI Taxonomy" id="218822"/>
    <lineage>
        <taxon>Bacteria</taxon>
        <taxon>Bacillati</taxon>
        <taxon>Actinomycetota</taxon>
        <taxon>Actinomycetes</taxon>
        <taxon>Pseudonocardiales</taxon>
        <taxon>Pseudonocardiaceae</taxon>
        <taxon>Amycolatopsis</taxon>
    </lineage>
</organism>
<evidence type="ECO:0000313" key="8">
    <source>
        <dbReference type="Proteomes" id="UP000631670"/>
    </source>
</evidence>
<dbReference type="Gene3D" id="1.10.1740.10">
    <property type="match status" value="1"/>
</dbReference>
<evidence type="ECO:0000256" key="1">
    <source>
        <dbReference type="ARBA" id="ARBA00010641"/>
    </source>
</evidence>
<dbReference type="Pfam" id="PF04542">
    <property type="entry name" value="Sigma70_r2"/>
    <property type="match status" value="1"/>
</dbReference>
<dbReference type="SUPFAM" id="SSF88946">
    <property type="entry name" value="Sigma2 domain of RNA polymerase sigma factors"/>
    <property type="match status" value="1"/>
</dbReference>
<dbReference type="InterPro" id="IPR014284">
    <property type="entry name" value="RNA_pol_sigma-70_dom"/>
</dbReference>
<dbReference type="RefSeq" id="WP_086863028.1">
    <property type="nucleotide sequence ID" value="NZ_JADBEG010000001.1"/>
</dbReference>
<dbReference type="InterPro" id="IPR007627">
    <property type="entry name" value="RNA_pol_sigma70_r2"/>
</dbReference>
<dbReference type="NCBIfam" id="TIGR02937">
    <property type="entry name" value="sigma70-ECF"/>
    <property type="match status" value="1"/>
</dbReference>
<evidence type="ECO:0000259" key="6">
    <source>
        <dbReference type="Pfam" id="PF08281"/>
    </source>
</evidence>
<gene>
    <name evidence="7" type="ORF">H4696_009237</name>
</gene>
<evidence type="ECO:0000313" key="7">
    <source>
        <dbReference type="EMBL" id="MBE1502137.1"/>
    </source>
</evidence>
<evidence type="ECO:0000259" key="5">
    <source>
        <dbReference type="Pfam" id="PF04542"/>
    </source>
</evidence>
<dbReference type="InterPro" id="IPR013324">
    <property type="entry name" value="RNA_pol_sigma_r3/r4-like"/>
</dbReference>
<evidence type="ECO:0000256" key="2">
    <source>
        <dbReference type="ARBA" id="ARBA00023015"/>
    </source>
</evidence>
<accession>A0ABR9IG20</accession>
<dbReference type="PANTHER" id="PTHR43133">
    <property type="entry name" value="RNA POLYMERASE ECF-TYPE SIGMA FACTO"/>
    <property type="match status" value="1"/>
</dbReference>
<dbReference type="InterPro" id="IPR013325">
    <property type="entry name" value="RNA_pol_sigma_r2"/>
</dbReference>
<feature type="domain" description="RNA polymerase sigma-70 region 2" evidence="5">
    <location>
        <begin position="22"/>
        <end position="87"/>
    </location>
</feature>
<dbReference type="EMBL" id="JADBEG010000001">
    <property type="protein sequence ID" value="MBE1502137.1"/>
    <property type="molecule type" value="Genomic_DNA"/>
</dbReference>
<keyword evidence="2" id="KW-0805">Transcription regulation</keyword>
<evidence type="ECO:0000256" key="3">
    <source>
        <dbReference type="ARBA" id="ARBA00023082"/>
    </source>
</evidence>
<dbReference type="PANTHER" id="PTHR43133:SF65">
    <property type="entry name" value="ECF RNA POLYMERASE SIGMA FACTOR SIGG"/>
    <property type="match status" value="1"/>
</dbReference>
<sequence length="213" mass="24196">MDDRPDRARAVPAGDERAFGRLLERHRHELRVHCHRLLGSYDEAEDMVQETFLRAWHKRDQYAGRSTFRAWLYRIATNCCLDHLARQPEAGELEADGSEPSTPGADAAVLAREVLEQAFLTALQHLPPRQRAVLVLRDVLGWPAKECAEVLAISVASANSALQRARSTMKRVHDERARPSDAERVLLRRYMSALDRSEVDVVAELLEQERRAA</sequence>
<comment type="caution">
    <text evidence="7">The sequence shown here is derived from an EMBL/GenBank/DDBJ whole genome shotgun (WGS) entry which is preliminary data.</text>
</comment>
<dbReference type="InterPro" id="IPR036388">
    <property type="entry name" value="WH-like_DNA-bd_sf"/>
</dbReference>
<feature type="domain" description="RNA polymerase sigma factor 70 region 4 type 2" evidence="6">
    <location>
        <begin position="117"/>
        <end position="169"/>
    </location>
</feature>
<protein>
    <submittedName>
        <fullName evidence="7">RNA polymerase sigma factor (Sigma-70 family)</fullName>
    </submittedName>
</protein>
<evidence type="ECO:0000256" key="4">
    <source>
        <dbReference type="ARBA" id="ARBA00023163"/>
    </source>
</evidence>
<dbReference type="InterPro" id="IPR039425">
    <property type="entry name" value="RNA_pol_sigma-70-like"/>
</dbReference>
<proteinExistence type="inferred from homology"/>
<keyword evidence="3" id="KW-0731">Sigma factor</keyword>
<dbReference type="Gene3D" id="1.10.10.10">
    <property type="entry name" value="Winged helix-like DNA-binding domain superfamily/Winged helix DNA-binding domain"/>
    <property type="match status" value="1"/>
</dbReference>
<keyword evidence="4" id="KW-0804">Transcription</keyword>
<dbReference type="InterPro" id="IPR013249">
    <property type="entry name" value="RNA_pol_sigma70_r4_t2"/>
</dbReference>